<reference evidence="13 14" key="1">
    <citation type="submission" date="2019-02" db="EMBL/GenBank/DDBJ databases">
        <title>The draft genome of Acinetobacter halotolerans strain JCM 31009.</title>
        <authorList>
            <person name="Qin J."/>
            <person name="Feng Y."/>
            <person name="Nemec A."/>
            <person name="Zong Z."/>
        </authorList>
    </citation>
    <scope>NUCLEOTIDE SEQUENCE [LARGE SCALE GENOMIC DNA]</scope>
    <source>
        <strain evidence="13 14">JCM 31009</strain>
    </source>
</reference>
<dbReference type="InterPro" id="IPR014017">
    <property type="entry name" value="DNA_helicase_UvrD-like_C"/>
</dbReference>
<dbReference type="Pfam" id="PF00580">
    <property type="entry name" value="UvrD-helicase"/>
    <property type="match status" value="1"/>
</dbReference>
<accession>A0A4Q6XK13</accession>
<evidence type="ECO:0000256" key="2">
    <source>
        <dbReference type="ARBA" id="ARBA00022741"/>
    </source>
</evidence>
<dbReference type="GO" id="GO:0005524">
    <property type="term" value="F:ATP binding"/>
    <property type="evidence" value="ECO:0007669"/>
    <property type="project" value="UniProtKB-UniRule"/>
</dbReference>
<name>A0A4Q6XK13_9GAMM</name>
<dbReference type="Gene3D" id="1.10.10.160">
    <property type="match status" value="1"/>
</dbReference>
<comment type="catalytic activity">
    <reaction evidence="9">
        <text>ATP + H2O = ADP + phosphate + H(+)</text>
        <dbReference type="Rhea" id="RHEA:13065"/>
        <dbReference type="ChEBI" id="CHEBI:15377"/>
        <dbReference type="ChEBI" id="CHEBI:15378"/>
        <dbReference type="ChEBI" id="CHEBI:30616"/>
        <dbReference type="ChEBI" id="CHEBI:43474"/>
        <dbReference type="ChEBI" id="CHEBI:456216"/>
        <dbReference type="EC" id="5.6.2.4"/>
    </reaction>
</comment>
<evidence type="ECO:0000256" key="10">
    <source>
        <dbReference type="PROSITE-ProRule" id="PRU00560"/>
    </source>
</evidence>
<sequence>MTLAKLIDELNPQQKQAATTAAQNCLVLAGAGCGKTKTIVARAAYLIDQGLAAQQIQILTFTRRAASEIVTRVEQHMGAQAKGLRASTFHTFCMYLLRRNPRAFGLTQFSIIDRDDQLLMFRLLRGKDKGNVLPKAAELCDLYSYARNTKTKLSDALIQQLPQAVEYKTQIAELMQAYEQRKQARNFLDYDDILSIVAVHLQSSPELVKWVTGFCSALLVDEMQDTNPLQWALLQPLVGKVKLFCVGDDAQSIYGFRGADFENIHHFKERVPDAEVLTLAMNYRSTQEILDLSNWLLEQSQIRYDKHLLAYRGKGLKPQLHILGNEFEEANWIIQDLNQRHYQGAAWAEHMVLLRSGFSGRYLEGALIAANIPYRFIGGVKLLESAHVKDVLSLLRVSVNPQDDLAWMRFLTLWDGVGDVGASKLAQELIQLTDIDARCQRLERHGKVPQQAILILKQLDVLQQHVEACIGLALDALSEQLENNYKSKDWNRRVKDFDLVKQLARKHQLLGEFLEEYVLDPISVSEIDKTPDQDLVTLITIHSAKGTEQKVCYVPHVSPNQYPHARAQGDFDDVEEERRVLYVALTRAENELILTKQNLNLWSQDQYDELGRKVESYFLNDLPQHLLDVQIHRQVPSSFNKSSWQRNSAISLGFGIDLD</sequence>
<keyword evidence="6" id="KW-0413">Isomerase</keyword>
<dbReference type="InterPro" id="IPR014016">
    <property type="entry name" value="UvrD-like_ATP-bd"/>
</dbReference>
<comment type="similarity">
    <text evidence="1">Belongs to the helicase family. UvrD subfamily.</text>
</comment>
<evidence type="ECO:0000256" key="7">
    <source>
        <dbReference type="ARBA" id="ARBA00034617"/>
    </source>
</evidence>
<evidence type="ECO:0000259" key="11">
    <source>
        <dbReference type="PROSITE" id="PS51198"/>
    </source>
</evidence>
<feature type="domain" description="UvrD-like helicase C-terminal" evidence="12">
    <location>
        <begin position="287"/>
        <end position="546"/>
    </location>
</feature>
<keyword evidence="14" id="KW-1185">Reference proteome</keyword>
<comment type="caution">
    <text evidence="13">The sequence shown here is derived from an EMBL/GenBank/DDBJ whole genome shotgun (WGS) entry which is preliminary data.</text>
</comment>
<evidence type="ECO:0000256" key="6">
    <source>
        <dbReference type="ARBA" id="ARBA00023235"/>
    </source>
</evidence>
<keyword evidence="5 10" id="KW-0067">ATP-binding</keyword>
<feature type="domain" description="UvrD-like helicase ATP-binding" evidence="11">
    <location>
        <begin position="8"/>
        <end position="286"/>
    </location>
</feature>
<dbReference type="Gene3D" id="1.10.486.10">
    <property type="entry name" value="PCRA, domain 4"/>
    <property type="match status" value="1"/>
</dbReference>
<dbReference type="PROSITE" id="PS51257">
    <property type="entry name" value="PROKAR_LIPOPROTEIN"/>
    <property type="match status" value="1"/>
</dbReference>
<evidence type="ECO:0000256" key="8">
    <source>
        <dbReference type="ARBA" id="ARBA00034808"/>
    </source>
</evidence>
<dbReference type="Pfam" id="PF13361">
    <property type="entry name" value="UvrD_C"/>
    <property type="match status" value="1"/>
</dbReference>
<evidence type="ECO:0000256" key="5">
    <source>
        <dbReference type="ARBA" id="ARBA00022840"/>
    </source>
</evidence>
<evidence type="ECO:0000256" key="9">
    <source>
        <dbReference type="ARBA" id="ARBA00048988"/>
    </source>
</evidence>
<dbReference type="GO" id="GO:0000725">
    <property type="term" value="P:recombinational repair"/>
    <property type="evidence" value="ECO:0007669"/>
    <property type="project" value="TreeGrafter"/>
</dbReference>
<dbReference type="PROSITE" id="PS51217">
    <property type="entry name" value="UVRD_HELICASE_CTER"/>
    <property type="match status" value="1"/>
</dbReference>
<organism evidence="13 14">
    <name type="scientific">Acinetobacter halotolerans</name>
    <dbReference type="NCBI Taxonomy" id="1752076"/>
    <lineage>
        <taxon>Bacteria</taxon>
        <taxon>Pseudomonadati</taxon>
        <taxon>Pseudomonadota</taxon>
        <taxon>Gammaproteobacteria</taxon>
        <taxon>Moraxellales</taxon>
        <taxon>Moraxellaceae</taxon>
        <taxon>Acinetobacter</taxon>
    </lineage>
</organism>
<dbReference type="EC" id="5.6.2.4" evidence="8"/>
<dbReference type="CDD" id="cd17932">
    <property type="entry name" value="DEXQc_UvrD"/>
    <property type="match status" value="1"/>
</dbReference>
<dbReference type="Gene3D" id="3.40.50.300">
    <property type="entry name" value="P-loop containing nucleotide triphosphate hydrolases"/>
    <property type="match status" value="2"/>
</dbReference>
<keyword evidence="2 10" id="KW-0547">Nucleotide-binding</keyword>
<dbReference type="PANTHER" id="PTHR11070:SF3">
    <property type="entry name" value="DNA 3'-5' HELICASE"/>
    <property type="match status" value="1"/>
</dbReference>
<dbReference type="PROSITE" id="PS51198">
    <property type="entry name" value="UVRD_HELICASE_ATP_BIND"/>
    <property type="match status" value="1"/>
</dbReference>
<dbReference type="InterPro" id="IPR027417">
    <property type="entry name" value="P-loop_NTPase"/>
</dbReference>
<comment type="catalytic activity">
    <reaction evidence="7">
        <text>Couples ATP hydrolysis with the unwinding of duplex DNA by translocating in the 3'-5' direction.</text>
        <dbReference type="EC" id="5.6.2.4"/>
    </reaction>
</comment>
<evidence type="ECO:0000256" key="4">
    <source>
        <dbReference type="ARBA" id="ARBA00022806"/>
    </source>
</evidence>
<evidence type="ECO:0000259" key="12">
    <source>
        <dbReference type="PROSITE" id="PS51217"/>
    </source>
</evidence>
<dbReference type="GO" id="GO:0003677">
    <property type="term" value="F:DNA binding"/>
    <property type="evidence" value="ECO:0007669"/>
    <property type="project" value="InterPro"/>
</dbReference>
<dbReference type="InterPro" id="IPR000212">
    <property type="entry name" value="DNA_helicase_UvrD/REP"/>
</dbReference>
<gene>
    <name evidence="13" type="ORF">EXE30_08195</name>
</gene>
<dbReference type="InterPro" id="IPR013986">
    <property type="entry name" value="DExx_box_DNA_helicase_dom_sf"/>
</dbReference>
<protein>
    <recommendedName>
        <fullName evidence="8">DNA 3'-5' helicase</fullName>
        <ecNumber evidence="8">5.6.2.4</ecNumber>
    </recommendedName>
</protein>
<dbReference type="PANTHER" id="PTHR11070">
    <property type="entry name" value="UVRD / RECB / PCRA DNA HELICASE FAMILY MEMBER"/>
    <property type="match status" value="1"/>
</dbReference>
<dbReference type="EMBL" id="SGIM01000005">
    <property type="protein sequence ID" value="RZF53097.1"/>
    <property type="molecule type" value="Genomic_DNA"/>
</dbReference>
<dbReference type="SUPFAM" id="SSF52540">
    <property type="entry name" value="P-loop containing nucleoside triphosphate hydrolases"/>
    <property type="match status" value="1"/>
</dbReference>
<dbReference type="RefSeq" id="WP_130161977.1">
    <property type="nucleotide sequence ID" value="NZ_SGIM01000005.1"/>
</dbReference>
<evidence type="ECO:0000256" key="1">
    <source>
        <dbReference type="ARBA" id="ARBA00009922"/>
    </source>
</evidence>
<dbReference type="GO" id="GO:0043138">
    <property type="term" value="F:3'-5' DNA helicase activity"/>
    <property type="evidence" value="ECO:0007669"/>
    <property type="project" value="UniProtKB-EC"/>
</dbReference>
<dbReference type="Proteomes" id="UP000292110">
    <property type="component" value="Unassembled WGS sequence"/>
</dbReference>
<dbReference type="AlphaFoldDB" id="A0A4Q6XK13"/>
<proteinExistence type="inferred from homology"/>
<dbReference type="GO" id="GO:0016887">
    <property type="term" value="F:ATP hydrolysis activity"/>
    <property type="evidence" value="ECO:0007669"/>
    <property type="project" value="RHEA"/>
</dbReference>
<evidence type="ECO:0000256" key="3">
    <source>
        <dbReference type="ARBA" id="ARBA00022801"/>
    </source>
</evidence>
<feature type="binding site" evidence="10">
    <location>
        <begin position="29"/>
        <end position="36"/>
    </location>
    <ligand>
        <name>ATP</name>
        <dbReference type="ChEBI" id="CHEBI:30616"/>
    </ligand>
</feature>
<keyword evidence="4 10" id="KW-0347">Helicase</keyword>
<evidence type="ECO:0000313" key="13">
    <source>
        <dbReference type="EMBL" id="RZF53097.1"/>
    </source>
</evidence>
<evidence type="ECO:0000313" key="14">
    <source>
        <dbReference type="Proteomes" id="UP000292110"/>
    </source>
</evidence>
<dbReference type="GO" id="GO:0005829">
    <property type="term" value="C:cytosol"/>
    <property type="evidence" value="ECO:0007669"/>
    <property type="project" value="TreeGrafter"/>
</dbReference>
<keyword evidence="3 10" id="KW-0378">Hydrolase</keyword>